<dbReference type="RefSeq" id="XP_002676331.1">
    <property type="nucleotide sequence ID" value="XM_002676285.1"/>
</dbReference>
<reference evidence="2 3" key="1">
    <citation type="journal article" date="2010" name="Cell">
        <title>The genome of Naegleria gruberi illuminates early eukaryotic versatility.</title>
        <authorList>
            <person name="Fritz-Laylin L.K."/>
            <person name="Prochnik S.E."/>
            <person name="Ginger M.L."/>
            <person name="Dacks J.B."/>
            <person name="Carpenter M.L."/>
            <person name="Field M.C."/>
            <person name="Kuo A."/>
            <person name="Paredez A."/>
            <person name="Chapman J."/>
            <person name="Pham J."/>
            <person name="Shu S."/>
            <person name="Neupane R."/>
            <person name="Cipriano M."/>
            <person name="Mancuso J."/>
            <person name="Tu H."/>
            <person name="Salamov A."/>
            <person name="Lindquist E."/>
            <person name="Shapiro H."/>
            <person name="Lucas S."/>
            <person name="Grigoriev I.V."/>
            <person name="Cande W.Z."/>
            <person name="Fulton C."/>
            <person name="Rokhsar D.S."/>
            <person name="Dawson S.C."/>
        </authorList>
    </citation>
    <scope>NUCLEOTIDE SEQUENCE [LARGE SCALE GENOMIC DNA]</scope>
    <source>
        <strain evidence="2 3">NEG-M</strain>
    </source>
</reference>
<keyword evidence="3" id="KW-1185">Reference proteome</keyword>
<accession>D2VHH1</accession>
<dbReference type="EMBL" id="GG738872">
    <property type="protein sequence ID" value="EFC43587.1"/>
    <property type="molecule type" value="Genomic_DNA"/>
</dbReference>
<dbReference type="OMA" id="YDETHED"/>
<gene>
    <name evidence="2" type="ORF">NAEGRDRAFT_58232</name>
</gene>
<dbReference type="SUPFAM" id="SSF50978">
    <property type="entry name" value="WD40 repeat-like"/>
    <property type="match status" value="1"/>
</dbReference>
<name>D2VHH1_NAEGR</name>
<feature type="region of interest" description="Disordered" evidence="1">
    <location>
        <begin position="53"/>
        <end position="72"/>
    </location>
</feature>
<evidence type="ECO:0000313" key="3">
    <source>
        <dbReference type="Proteomes" id="UP000006671"/>
    </source>
</evidence>
<evidence type="ECO:0000313" key="2">
    <source>
        <dbReference type="EMBL" id="EFC43587.1"/>
    </source>
</evidence>
<dbReference type="Gene3D" id="2.130.10.10">
    <property type="entry name" value="YVTN repeat-like/Quinoprotein amine dehydrogenase"/>
    <property type="match status" value="1"/>
</dbReference>
<proteinExistence type="predicted"/>
<organism evidence="3">
    <name type="scientific">Naegleria gruberi</name>
    <name type="common">Amoeba</name>
    <dbReference type="NCBI Taxonomy" id="5762"/>
    <lineage>
        <taxon>Eukaryota</taxon>
        <taxon>Discoba</taxon>
        <taxon>Heterolobosea</taxon>
        <taxon>Tetramitia</taxon>
        <taxon>Eutetramitia</taxon>
        <taxon>Vahlkampfiidae</taxon>
        <taxon>Naegleria</taxon>
    </lineage>
</organism>
<evidence type="ECO:0000256" key="1">
    <source>
        <dbReference type="SAM" id="MobiDB-lite"/>
    </source>
</evidence>
<feature type="compositionally biased region" description="Polar residues" evidence="1">
    <location>
        <begin position="28"/>
        <end position="38"/>
    </location>
</feature>
<feature type="region of interest" description="Disordered" evidence="1">
    <location>
        <begin position="1"/>
        <end position="38"/>
    </location>
</feature>
<dbReference type="InterPro" id="IPR036322">
    <property type="entry name" value="WD40_repeat_dom_sf"/>
</dbReference>
<dbReference type="InParanoid" id="D2VHH1"/>
<feature type="compositionally biased region" description="Basic residues" evidence="1">
    <location>
        <begin position="54"/>
        <end position="65"/>
    </location>
</feature>
<dbReference type="InterPro" id="IPR015943">
    <property type="entry name" value="WD40/YVTN_repeat-like_dom_sf"/>
</dbReference>
<dbReference type="AlphaFoldDB" id="D2VHH1"/>
<dbReference type="GeneID" id="8863306"/>
<feature type="compositionally biased region" description="Low complexity" evidence="1">
    <location>
        <begin position="9"/>
        <end position="27"/>
    </location>
</feature>
<sequence>MLEQVTTATTSVVGNNNTINNNSTGNNDPSSKSTNDGSGFTFVGRFNFKVRAERQHHHHHHHHHHNQQEEICNQHHQHTEQCVGHHQHDNCCEHKNGGEEEIHSDQSCSSAKQECKHEHHHHHHHHHHDYKTLSVLVMGHATGSISLFAQGASSLHTEENVSKFPISNILKMESNIISDIDQEYITTAITKKKNTINSQNFIVTSSGNGVKFWKIEAKEKQGIIGFKFTLLLESVLSNSKIVSLHNSHDLIIAIAENGTVGVWKINIDGQVVKLSLYNFGRIHKVVSVCSSRKDRVRPNAILAYSYLAVAFSDGMIGIYEPDYDILRNDISKIGVTEEYNSLRYQLENVMTLRMIIHAFENFTWSGENLSFEKPFNVSNDGKTYELCNITLPENNEQLYTLIKRDGDYVIKVFNSATYGKHSTVTEFTTEAMAEGVHSNIFDIRIIGGLLVVSSGDLVEVYNAQSKSSKWCSLLSYEEEDTQECDFGVQSISFDGKRALLLGCTDSRIRGIVLDVQHQQLLGMNHIDNDSHDLETFEVDLPTTMN</sequence>
<dbReference type="KEGG" id="ngr:NAEGRDRAFT_58232"/>
<protein>
    <submittedName>
        <fullName evidence="2">Predicted protein</fullName>
    </submittedName>
</protein>
<dbReference type="OrthoDB" id="10266973at2759"/>
<dbReference type="VEuPathDB" id="AmoebaDB:NAEGRDRAFT_58232"/>
<dbReference type="Proteomes" id="UP000006671">
    <property type="component" value="Unassembled WGS sequence"/>
</dbReference>